<accession>A0A251ZUT6</accession>
<reference evidence="2" key="1">
    <citation type="submission" date="2014-06" db="EMBL/GenBank/DDBJ databases">
        <authorList>
            <person name="Winans N.J."/>
            <person name="Newell P.D."/>
            <person name="Douglas A.E."/>
        </authorList>
    </citation>
    <scope>NUCLEOTIDE SEQUENCE [LARGE SCALE GENOMIC DNA]</scope>
    <source>
        <strain evidence="2">DmL_052</strain>
    </source>
</reference>
<dbReference type="AlphaFoldDB" id="A0A251ZUT6"/>
<dbReference type="RefSeq" id="WP_040363636.1">
    <property type="nucleotide sequence ID" value="NZ_JOPB01000007.1"/>
</dbReference>
<name>A0A251ZUT6_9PROT</name>
<keyword evidence="2" id="KW-1185">Reference proteome</keyword>
<evidence type="ECO:0000313" key="2">
    <source>
        <dbReference type="Proteomes" id="UP000194946"/>
    </source>
</evidence>
<evidence type="ECO:0000313" key="1">
    <source>
        <dbReference type="EMBL" id="OUI78414.1"/>
    </source>
</evidence>
<comment type="caution">
    <text evidence="1">The sequence shown here is derived from an EMBL/GenBank/DDBJ whole genome shotgun (WGS) entry which is preliminary data.</text>
</comment>
<sequence>MVTTTTTNANKKAIELSQTPQYNIPFTYIRMAQRARQFRENTSKFRNYTTPEFATYLSNTVKIVINDESKLYKETNGNCSACLKP</sequence>
<dbReference type="Proteomes" id="UP000194946">
    <property type="component" value="Unassembled WGS sequence"/>
</dbReference>
<dbReference type="EMBL" id="JOPB01000007">
    <property type="protein sequence ID" value="OUI78414.1"/>
    <property type="molecule type" value="Genomic_DNA"/>
</dbReference>
<protein>
    <submittedName>
        <fullName evidence="1">Uncharacterized protein</fullName>
    </submittedName>
</protein>
<proteinExistence type="predicted"/>
<gene>
    <name evidence="1" type="ORF">HK18_10340</name>
</gene>
<organism evidence="1 2">
    <name type="scientific">Commensalibacter intestini</name>
    <dbReference type="NCBI Taxonomy" id="479936"/>
    <lineage>
        <taxon>Bacteria</taxon>
        <taxon>Pseudomonadati</taxon>
        <taxon>Pseudomonadota</taxon>
        <taxon>Alphaproteobacteria</taxon>
        <taxon>Acetobacterales</taxon>
        <taxon>Acetobacteraceae</taxon>
    </lineage>
</organism>